<proteinExistence type="predicted"/>
<evidence type="ECO:0000259" key="1">
    <source>
        <dbReference type="Pfam" id="PF07238"/>
    </source>
</evidence>
<dbReference type="EMBL" id="UOGC01000164">
    <property type="protein sequence ID" value="VAX24313.1"/>
    <property type="molecule type" value="Genomic_DNA"/>
</dbReference>
<organism evidence="2">
    <name type="scientific">hydrothermal vent metagenome</name>
    <dbReference type="NCBI Taxonomy" id="652676"/>
    <lineage>
        <taxon>unclassified sequences</taxon>
        <taxon>metagenomes</taxon>
        <taxon>ecological metagenomes</taxon>
    </lineage>
</organism>
<evidence type="ECO:0000313" key="2">
    <source>
        <dbReference type="EMBL" id="VAX24313.1"/>
    </source>
</evidence>
<accession>A0A3B1CHR5</accession>
<feature type="domain" description="PilZ" evidence="1">
    <location>
        <begin position="109"/>
        <end position="213"/>
    </location>
</feature>
<dbReference type="AlphaFoldDB" id="A0A3B1CHR5"/>
<reference evidence="2" key="1">
    <citation type="submission" date="2018-06" db="EMBL/GenBank/DDBJ databases">
        <authorList>
            <person name="Zhirakovskaya E."/>
        </authorList>
    </citation>
    <scope>NUCLEOTIDE SEQUENCE</scope>
</reference>
<dbReference type="Pfam" id="PF07238">
    <property type="entry name" value="PilZ"/>
    <property type="match status" value="1"/>
</dbReference>
<protein>
    <recommendedName>
        <fullName evidence="1">PilZ domain-containing protein</fullName>
    </recommendedName>
</protein>
<dbReference type="InterPro" id="IPR009875">
    <property type="entry name" value="PilZ_domain"/>
</dbReference>
<dbReference type="GO" id="GO:0035438">
    <property type="term" value="F:cyclic-di-GMP binding"/>
    <property type="evidence" value="ECO:0007669"/>
    <property type="project" value="InterPro"/>
</dbReference>
<name>A0A3B1CHR5_9ZZZZ</name>
<sequence>MATESSSKAILSLACKRKEELVVRIEGSGRIYRSSFLCIPEQLEGHFCIDNLPQGAARKYLTANKSILSARFDMHDVRYSFKATYAGMVKYNKFDALKVKIPDKIKAIQRREHFRVEPKISNPIKIKLPDGEESTAIDVSTGGASFWCKHSYPVGTVINVSINLPGEAETLKLDFEVIASDKTKESYATRKRKVGLFKIRGKFPNPSQKEIQLIQHFGHARQREVIRITT</sequence>
<gene>
    <name evidence="2" type="ORF">MNBD_NITROSPINAE01-126</name>
</gene>
<dbReference type="Gene3D" id="2.40.10.220">
    <property type="entry name" value="predicted glycosyltransferase like domains"/>
    <property type="match status" value="1"/>
</dbReference>